<dbReference type="EMBL" id="WMEY01000002">
    <property type="protein sequence ID" value="MYL62641.1"/>
    <property type="molecule type" value="Genomic_DNA"/>
</dbReference>
<dbReference type="PANTHER" id="PTHR42760">
    <property type="entry name" value="SHORT-CHAIN DEHYDROGENASES/REDUCTASES FAMILY MEMBER"/>
    <property type="match status" value="1"/>
</dbReference>
<comment type="similarity">
    <text evidence="1">Belongs to the short-chain dehydrogenases/reductases (SDR) family.</text>
</comment>
<comment type="caution">
    <text evidence="3">The sequence shown here is derived from an EMBL/GenBank/DDBJ whole genome shotgun (WGS) entry which is preliminary data.</text>
</comment>
<dbReference type="InterPro" id="IPR036291">
    <property type="entry name" value="NAD(P)-bd_dom_sf"/>
</dbReference>
<dbReference type="InterPro" id="IPR002347">
    <property type="entry name" value="SDR_fam"/>
</dbReference>
<accession>A0A845EQC3</accession>
<organism evidence="3 4">
    <name type="scientific">Guptibacillus hwajinpoensis</name>
    <dbReference type="NCBI Taxonomy" id="208199"/>
    <lineage>
        <taxon>Bacteria</taxon>
        <taxon>Bacillati</taxon>
        <taxon>Bacillota</taxon>
        <taxon>Bacilli</taxon>
        <taxon>Bacillales</taxon>
        <taxon>Guptibacillaceae</taxon>
        <taxon>Guptibacillus</taxon>
    </lineage>
</organism>
<dbReference type="Proteomes" id="UP000447833">
    <property type="component" value="Unassembled WGS sequence"/>
</dbReference>
<dbReference type="SUPFAM" id="SSF51735">
    <property type="entry name" value="NAD(P)-binding Rossmann-fold domains"/>
    <property type="match status" value="1"/>
</dbReference>
<protein>
    <submittedName>
        <fullName evidence="3">SDR family oxidoreductase</fullName>
    </submittedName>
</protein>
<sequence>MLLVQRQELGRNSALFCRKGASVLGLGRLKERGERLERNSEELLGSITFYQIDVGKENEVRKFVEEFKTTYEKVDVLFNNAGVADVVIGPLSRISDDEWDRLFQTNLKSIYYMVNHCERLFNKNLAIVNNAAIVGTLKYPSALPAYSAAKAGIVALSKSMASRYEKRKIRVNVIFPGPIDTPLARKLYGSEEVFQRAFKQHPRGSFRSPLEIAKAVYFLSSEHASYINGHNLIVDGGYTLSKKINNRTTLVKSLF</sequence>
<reference evidence="3 4" key="1">
    <citation type="submission" date="2019-11" db="EMBL/GenBank/DDBJ databases">
        <title>Genome sequences of 17 halophilic strains isolated from different environments.</title>
        <authorList>
            <person name="Furrow R.E."/>
        </authorList>
    </citation>
    <scope>NUCLEOTIDE SEQUENCE [LARGE SCALE GENOMIC DNA]</scope>
    <source>
        <strain evidence="3 4">22506_14_FS</strain>
    </source>
</reference>
<evidence type="ECO:0000256" key="1">
    <source>
        <dbReference type="ARBA" id="ARBA00006484"/>
    </source>
</evidence>
<evidence type="ECO:0000313" key="4">
    <source>
        <dbReference type="Proteomes" id="UP000447833"/>
    </source>
</evidence>
<dbReference type="PRINTS" id="PR00080">
    <property type="entry name" value="SDRFAMILY"/>
</dbReference>
<dbReference type="CDD" id="cd05233">
    <property type="entry name" value="SDR_c"/>
    <property type="match status" value="1"/>
</dbReference>
<name>A0A845EQC3_9BACL</name>
<dbReference type="Gene3D" id="3.40.50.720">
    <property type="entry name" value="NAD(P)-binding Rossmann-like Domain"/>
    <property type="match status" value="1"/>
</dbReference>
<dbReference type="PRINTS" id="PR00081">
    <property type="entry name" value="GDHRDH"/>
</dbReference>
<evidence type="ECO:0000313" key="3">
    <source>
        <dbReference type="EMBL" id="MYL62641.1"/>
    </source>
</evidence>
<dbReference type="Pfam" id="PF13561">
    <property type="entry name" value="adh_short_C2"/>
    <property type="match status" value="1"/>
</dbReference>
<dbReference type="GO" id="GO:0048038">
    <property type="term" value="F:quinone binding"/>
    <property type="evidence" value="ECO:0007669"/>
    <property type="project" value="TreeGrafter"/>
</dbReference>
<dbReference type="FunFam" id="3.40.50.720:FF:000084">
    <property type="entry name" value="Short-chain dehydrogenase reductase"/>
    <property type="match status" value="1"/>
</dbReference>
<evidence type="ECO:0000256" key="2">
    <source>
        <dbReference type="ARBA" id="ARBA00023002"/>
    </source>
</evidence>
<dbReference type="AlphaFoldDB" id="A0A845EQC3"/>
<gene>
    <name evidence="3" type="ORF">GLW07_04650</name>
</gene>
<dbReference type="InterPro" id="IPR020904">
    <property type="entry name" value="Sc_DH/Rdtase_CS"/>
</dbReference>
<dbReference type="GO" id="GO:0016616">
    <property type="term" value="F:oxidoreductase activity, acting on the CH-OH group of donors, NAD or NADP as acceptor"/>
    <property type="evidence" value="ECO:0007669"/>
    <property type="project" value="TreeGrafter"/>
</dbReference>
<dbReference type="GO" id="GO:0008206">
    <property type="term" value="P:bile acid metabolic process"/>
    <property type="evidence" value="ECO:0007669"/>
    <property type="project" value="UniProtKB-ARBA"/>
</dbReference>
<dbReference type="GO" id="GO:0006633">
    <property type="term" value="P:fatty acid biosynthetic process"/>
    <property type="evidence" value="ECO:0007669"/>
    <property type="project" value="TreeGrafter"/>
</dbReference>
<dbReference type="PROSITE" id="PS00061">
    <property type="entry name" value="ADH_SHORT"/>
    <property type="match status" value="1"/>
</dbReference>
<dbReference type="PANTHER" id="PTHR42760:SF133">
    <property type="entry name" value="3-OXOACYL-[ACYL-CARRIER-PROTEIN] REDUCTASE"/>
    <property type="match status" value="1"/>
</dbReference>
<keyword evidence="2" id="KW-0560">Oxidoreductase</keyword>
<proteinExistence type="inferred from homology"/>